<proteinExistence type="predicted"/>
<organism evidence="1">
    <name type="scientific">Dipodfec virus UA23Rod_963</name>
    <dbReference type="NCBI Taxonomy" id="2929335"/>
    <lineage>
        <taxon>Viruses</taxon>
        <taxon>Monodnaviria</taxon>
        <taxon>Sangervirae</taxon>
        <taxon>Phixviricota</taxon>
        <taxon>Malgrandaviricetes</taxon>
        <taxon>Petitvirales</taxon>
        <taxon>Microviridae</taxon>
    </lineage>
</organism>
<name>A0A976N265_9VIRU</name>
<dbReference type="EMBL" id="OM869610">
    <property type="protein sequence ID" value="UPW41496.1"/>
    <property type="molecule type" value="Genomic_DNA"/>
</dbReference>
<reference evidence="1" key="1">
    <citation type="submission" date="2022-02" db="EMBL/GenBank/DDBJ databases">
        <title>Towards deciphering the DNA virus diversity associated with rodent species in the families Cricetidae and Heteromyidae.</title>
        <authorList>
            <person name="Lund M."/>
            <person name="Larsen B.B."/>
            <person name="Gryseels S."/>
            <person name="Kraberger S."/>
            <person name="Rowsey D.M."/>
            <person name="Steger L."/>
            <person name="Yule K.M."/>
            <person name="Upham N.S."/>
            <person name="Worobey M."/>
            <person name="Van Doorslaer K."/>
            <person name="Varsani A."/>
        </authorList>
    </citation>
    <scope>NUCLEOTIDE SEQUENCE</scope>
    <source>
        <strain evidence="1">UA23Rod_963</strain>
    </source>
</reference>
<accession>A0A976N265</accession>
<evidence type="ECO:0000313" key="1">
    <source>
        <dbReference type="EMBL" id="UPW41496.1"/>
    </source>
</evidence>
<protein>
    <submittedName>
        <fullName evidence="1">Uncharacterized protein</fullName>
    </submittedName>
</protein>
<sequence>MRTTLIDYHSFIFFIDYLAQRSAFYQFYNSFRIYGDHEAYPTFFKYITSVPPEKFISSAFRYDETLLGSDYWKDIDKDWRLFLIKNLIQL</sequence>